<dbReference type="InterPro" id="IPR038770">
    <property type="entry name" value="Na+/solute_symporter_sf"/>
</dbReference>
<dbReference type="KEGG" id="pace:A6070_08530"/>
<evidence type="ECO:0000256" key="5">
    <source>
        <dbReference type="ARBA" id="ARBA00022692"/>
    </source>
</evidence>
<evidence type="ECO:0000256" key="4">
    <source>
        <dbReference type="ARBA" id="ARBA00022475"/>
    </source>
</evidence>
<dbReference type="RefSeq" id="WP_072287921.1">
    <property type="nucleotide sequence ID" value="NZ_CP015455.1"/>
</dbReference>
<comment type="similarity">
    <text evidence="2">Belongs to the auxin efflux carrier (TC 2.A.69) family.</text>
</comment>
<evidence type="ECO:0008006" key="11">
    <source>
        <dbReference type="Google" id="ProtNLM"/>
    </source>
</evidence>
<dbReference type="Pfam" id="PF03547">
    <property type="entry name" value="Mem_trans"/>
    <property type="match status" value="1"/>
</dbReference>
<name>A0A1L3GJG9_SYNAC</name>
<dbReference type="Gene3D" id="1.20.1530.20">
    <property type="match status" value="1"/>
</dbReference>
<dbReference type="InterPro" id="IPR004776">
    <property type="entry name" value="Mem_transp_PIN-like"/>
</dbReference>
<dbReference type="EMBL" id="CP015518">
    <property type="protein sequence ID" value="APG26082.1"/>
    <property type="molecule type" value="Genomic_DNA"/>
</dbReference>
<gene>
    <name evidence="9" type="ORF">A7E75_14495</name>
</gene>
<protein>
    <recommendedName>
        <fullName evidence="11">Auxin Efflux Carrier</fullName>
    </recommendedName>
</protein>
<evidence type="ECO:0000256" key="1">
    <source>
        <dbReference type="ARBA" id="ARBA00004651"/>
    </source>
</evidence>
<feature type="transmembrane region" description="Helical" evidence="8">
    <location>
        <begin position="6"/>
        <end position="29"/>
    </location>
</feature>
<feature type="transmembrane region" description="Helical" evidence="8">
    <location>
        <begin position="41"/>
        <end position="62"/>
    </location>
</feature>
<proteinExistence type="inferred from homology"/>
<keyword evidence="7 8" id="KW-0472">Membrane</keyword>
<keyword evidence="3" id="KW-0813">Transport</keyword>
<sequence>MQHFLNTLNIILPVFAVITLGVILRRIGLIDQTFLQQINRLLYYVFLPLLLFYKISTADFATSFSPRLTLAMIATLSLGALLSYAAAYLLGYPPEDRGTFSQGGFRGNLAYVGLPIIMSAYGDAGFTRAGLLMGCLVPIINVWSILVHIMAQRHQQPERHWRLIRHQLLCNPLILGAAAGIFWNLAKWPVAGVAERSLHMVTAATLPLALLTIGGVFSPRQLQGDLKQAGLATLFKLVLFPMLNLLILLPMHLSTMDLGIAVLLAATPTAAASYVMAQELGGNPRLASSIIILSTLFSAVSVTLLLLLLSFLQGMPAS</sequence>
<feature type="transmembrane region" description="Helical" evidence="8">
    <location>
        <begin position="289"/>
        <end position="312"/>
    </location>
</feature>
<evidence type="ECO:0000256" key="7">
    <source>
        <dbReference type="ARBA" id="ARBA00023136"/>
    </source>
</evidence>
<keyword evidence="5 8" id="KW-0812">Transmembrane</keyword>
<feature type="transmembrane region" description="Helical" evidence="8">
    <location>
        <begin position="258"/>
        <end position="277"/>
    </location>
</feature>
<dbReference type="AlphaFoldDB" id="A0A1L3GJG9"/>
<evidence type="ECO:0000256" key="6">
    <source>
        <dbReference type="ARBA" id="ARBA00022989"/>
    </source>
</evidence>
<dbReference type="PANTHER" id="PTHR36838">
    <property type="entry name" value="AUXIN EFFLUX CARRIER FAMILY PROTEIN"/>
    <property type="match status" value="1"/>
</dbReference>
<feature type="transmembrane region" description="Helical" evidence="8">
    <location>
        <begin position="68"/>
        <end position="91"/>
    </location>
</feature>
<feature type="transmembrane region" description="Helical" evidence="8">
    <location>
        <begin position="103"/>
        <end position="122"/>
    </location>
</feature>
<comment type="subcellular location">
    <subcellularLocation>
        <location evidence="1">Cell membrane</location>
        <topology evidence="1">Multi-pass membrane protein</topology>
    </subcellularLocation>
</comment>
<dbReference type="GO" id="GO:0055085">
    <property type="term" value="P:transmembrane transport"/>
    <property type="evidence" value="ECO:0007669"/>
    <property type="project" value="InterPro"/>
</dbReference>
<feature type="transmembrane region" description="Helical" evidence="8">
    <location>
        <begin position="229"/>
        <end position="252"/>
    </location>
</feature>
<keyword evidence="10" id="KW-1185">Reference proteome</keyword>
<organism evidence="9 10">
    <name type="scientific">Syntrophotalea acetylenica</name>
    <name type="common">Pelobacter acetylenicus</name>
    <dbReference type="NCBI Taxonomy" id="29542"/>
    <lineage>
        <taxon>Bacteria</taxon>
        <taxon>Pseudomonadati</taxon>
        <taxon>Thermodesulfobacteriota</taxon>
        <taxon>Desulfuromonadia</taxon>
        <taxon>Desulfuromonadales</taxon>
        <taxon>Syntrophotaleaceae</taxon>
        <taxon>Syntrophotalea</taxon>
    </lineage>
</organism>
<keyword evidence="6 8" id="KW-1133">Transmembrane helix</keyword>
<evidence type="ECO:0000313" key="10">
    <source>
        <dbReference type="Proteomes" id="UP000182264"/>
    </source>
</evidence>
<evidence type="ECO:0000256" key="3">
    <source>
        <dbReference type="ARBA" id="ARBA00022448"/>
    </source>
</evidence>
<dbReference type="OrthoDB" id="9805563at2"/>
<keyword evidence="4" id="KW-1003">Cell membrane</keyword>
<dbReference type="GO" id="GO:0005886">
    <property type="term" value="C:plasma membrane"/>
    <property type="evidence" value="ECO:0007669"/>
    <property type="project" value="UniProtKB-SubCell"/>
</dbReference>
<accession>A0A1L3GJG9</accession>
<feature type="transmembrane region" description="Helical" evidence="8">
    <location>
        <begin position="168"/>
        <end position="186"/>
    </location>
</feature>
<evidence type="ECO:0000256" key="2">
    <source>
        <dbReference type="ARBA" id="ARBA00010145"/>
    </source>
</evidence>
<evidence type="ECO:0000256" key="8">
    <source>
        <dbReference type="SAM" id="Phobius"/>
    </source>
</evidence>
<dbReference type="Proteomes" id="UP000182264">
    <property type="component" value="Chromosome"/>
</dbReference>
<reference evidence="9 10" key="1">
    <citation type="journal article" date="2017" name="Genome Announc.">
        <title>Complete Genome Sequences of Two Acetylene-Fermenting Pelobacter acetylenicus Strains.</title>
        <authorList>
            <person name="Sutton J.M."/>
            <person name="Baesman S.M."/>
            <person name="Fierst J.L."/>
            <person name="Poret-Peterson A.T."/>
            <person name="Oremland R.S."/>
            <person name="Dunlap D.S."/>
            <person name="Akob D.M."/>
        </authorList>
    </citation>
    <scope>NUCLEOTIDE SEQUENCE [LARGE SCALE GENOMIC DNA]</scope>
    <source>
        <strain evidence="9 10">DSM 3247</strain>
    </source>
</reference>
<evidence type="ECO:0000313" key="9">
    <source>
        <dbReference type="EMBL" id="APG26082.1"/>
    </source>
</evidence>
<feature type="transmembrane region" description="Helical" evidence="8">
    <location>
        <begin position="198"/>
        <end position="217"/>
    </location>
</feature>
<dbReference type="PANTHER" id="PTHR36838:SF4">
    <property type="entry name" value="AUXIN EFFLUX CARRIER FAMILY PROTEIN"/>
    <property type="match status" value="1"/>
</dbReference>
<feature type="transmembrane region" description="Helical" evidence="8">
    <location>
        <begin position="128"/>
        <end position="147"/>
    </location>
</feature>